<sequence length="332" mass="35099">MSDRRAKRGGLLRAVGATALTLAAGMSPLQGQGTAQEGGLFLLLPTGARGVAMGRAMTAMKGPETVWWNPAGIASESERRFQVHRGEDLAGDATSITAQFARSGLGVLSFSYQLTDVGDQIYTDDQQNELGVISHRNHVGVLTAASELIGGLAAGVNLKLVQQRFTCRGECDPGVTATSVVVDAGVQWDHVFDLPLRLAATVAHAGPRIQFFNEGQSDPLPTRYRLAAAYDVARHFVDTPELQAVLTVEREDRWRDGGSAATYIGTELGAGSDQALFVRAGYVFGGELQLDGAAVGVGIRYDRIDLGIAKSLATTTLAGESEPVQVTLGVLF</sequence>
<accession>A0ABU9E7H9</accession>
<dbReference type="Proteomes" id="UP001484239">
    <property type="component" value="Unassembled WGS sequence"/>
</dbReference>
<name>A0ABU9E7H9_9BACT</name>
<gene>
    <name evidence="1" type="ORF">WI372_03810</name>
</gene>
<evidence type="ECO:0000313" key="1">
    <source>
        <dbReference type="EMBL" id="MEK9500093.1"/>
    </source>
</evidence>
<reference evidence="1 2" key="1">
    <citation type="submission" date="2024-02" db="EMBL/GenBank/DDBJ databases">
        <title>A novel Gemmatimonadota bacterium.</title>
        <authorList>
            <person name="Du Z.-J."/>
            <person name="Ye Y.-Q."/>
        </authorList>
    </citation>
    <scope>NUCLEOTIDE SEQUENCE [LARGE SCALE GENOMIC DNA]</scope>
    <source>
        <strain evidence="1 2">DH-20</strain>
    </source>
</reference>
<keyword evidence="2" id="KW-1185">Reference proteome</keyword>
<evidence type="ECO:0000313" key="2">
    <source>
        <dbReference type="Proteomes" id="UP001484239"/>
    </source>
</evidence>
<organism evidence="1 2">
    <name type="scientific">Gaopeijia maritima</name>
    <dbReference type="NCBI Taxonomy" id="3119007"/>
    <lineage>
        <taxon>Bacteria</taxon>
        <taxon>Pseudomonadati</taxon>
        <taxon>Gemmatimonadota</taxon>
        <taxon>Longimicrobiia</taxon>
        <taxon>Gaopeijiales</taxon>
        <taxon>Gaopeijiaceae</taxon>
        <taxon>Gaopeijia</taxon>
    </lineage>
</organism>
<comment type="caution">
    <text evidence="1">The sequence shown here is derived from an EMBL/GenBank/DDBJ whole genome shotgun (WGS) entry which is preliminary data.</text>
</comment>
<proteinExistence type="predicted"/>
<dbReference type="EMBL" id="JBBHLI010000002">
    <property type="protein sequence ID" value="MEK9500093.1"/>
    <property type="molecule type" value="Genomic_DNA"/>
</dbReference>
<dbReference type="RefSeq" id="WP_405275592.1">
    <property type="nucleotide sequence ID" value="NZ_JBBHLI010000002.1"/>
</dbReference>
<dbReference type="Gene3D" id="2.40.160.60">
    <property type="entry name" value="Outer membrane protein transport protein (OMPP1/FadL/TodX)"/>
    <property type="match status" value="1"/>
</dbReference>
<protein>
    <submittedName>
        <fullName evidence="1">PorV/PorQ family protein</fullName>
    </submittedName>
</protein>
<dbReference type="NCBIfam" id="NF033709">
    <property type="entry name" value="PorV_fam"/>
    <property type="match status" value="1"/>
</dbReference>